<sequence length="85" mass="8607">MSAAAMIERAALDAQFQAACQQYAHGNGSSHAIAAAALRAVAAPELLEALEALLGMDVAYQRGPRVEAAVAVGCAAIAKAKGEQQ</sequence>
<evidence type="ECO:0000313" key="2">
    <source>
        <dbReference type="Proteomes" id="UP000289465"/>
    </source>
</evidence>
<protein>
    <submittedName>
        <fullName evidence="1">Uncharacterized protein</fullName>
    </submittedName>
</protein>
<dbReference type="Proteomes" id="UP000289465">
    <property type="component" value="Unassembled WGS sequence"/>
</dbReference>
<gene>
    <name evidence="1" type="ORF">AVE30378_02524</name>
</gene>
<organism evidence="1 2">
    <name type="scientific">Achromobacter veterisilvae</name>
    <dbReference type="NCBI Taxonomy" id="2069367"/>
    <lineage>
        <taxon>Bacteria</taxon>
        <taxon>Pseudomonadati</taxon>
        <taxon>Pseudomonadota</taxon>
        <taxon>Betaproteobacteria</taxon>
        <taxon>Burkholderiales</taxon>
        <taxon>Alcaligenaceae</taxon>
        <taxon>Achromobacter</taxon>
    </lineage>
</organism>
<name>A0A446CH61_9BURK</name>
<proteinExistence type="predicted"/>
<evidence type="ECO:0000313" key="1">
    <source>
        <dbReference type="EMBL" id="SSW67246.1"/>
    </source>
</evidence>
<dbReference type="RefSeq" id="WP_129241220.1">
    <property type="nucleotide sequence ID" value="NZ_UFQC01000011.1"/>
</dbReference>
<dbReference type="EMBL" id="UFQC01000011">
    <property type="protein sequence ID" value="SSW67246.1"/>
    <property type="molecule type" value="Genomic_DNA"/>
</dbReference>
<accession>A0A446CH61</accession>
<dbReference type="AlphaFoldDB" id="A0A446CH61"/>
<reference evidence="1 2" key="1">
    <citation type="submission" date="2018-07" db="EMBL/GenBank/DDBJ databases">
        <authorList>
            <person name="Peeters C."/>
        </authorList>
    </citation>
    <scope>NUCLEOTIDE SEQUENCE [LARGE SCALE GENOMIC DNA]</scope>
    <source>
        <strain evidence="1 2">LMG 30378</strain>
    </source>
</reference>